<proteinExistence type="predicted"/>
<dbReference type="AlphaFoldDB" id="A0A3S5DM69"/>
<evidence type="ECO:0000256" key="1">
    <source>
        <dbReference type="SAM" id="Phobius"/>
    </source>
</evidence>
<keyword evidence="1" id="KW-0472">Membrane</keyword>
<protein>
    <submittedName>
        <fullName evidence="2">Putative cytoplasmic protein</fullName>
    </submittedName>
</protein>
<keyword evidence="1" id="KW-0812">Transmembrane</keyword>
<gene>
    <name evidence="2" type="ORF">NCTC6754_01262</name>
</gene>
<sequence>MYYLRPDLTVTGYLYRYLSDYIWLNFFSAQMRFPSSNVTIGGPAATHFSLMGSPLIPLFWGIILWTKTIQQTRLEEGSPAKITVRNAAPKNFKVHRYFDNPVASPRSSVTDEGEKAGQK</sequence>
<keyword evidence="1" id="KW-1133">Transmembrane helix</keyword>
<dbReference type="EMBL" id="LR134190">
    <property type="protein sequence ID" value="VEB51552.1"/>
    <property type="molecule type" value="Genomic_DNA"/>
</dbReference>
<evidence type="ECO:0000313" key="3">
    <source>
        <dbReference type="Proteomes" id="UP000269208"/>
    </source>
</evidence>
<accession>A0A3S5DM69</accession>
<dbReference type="Proteomes" id="UP000269208">
    <property type="component" value="Chromosome"/>
</dbReference>
<organism evidence="2 3">
    <name type="scientific">Salmonella enterica I</name>
    <dbReference type="NCBI Taxonomy" id="59201"/>
    <lineage>
        <taxon>Bacteria</taxon>
        <taxon>Pseudomonadati</taxon>
        <taxon>Pseudomonadota</taxon>
        <taxon>Gammaproteobacteria</taxon>
        <taxon>Enterobacterales</taxon>
        <taxon>Enterobacteriaceae</taxon>
        <taxon>Salmonella</taxon>
    </lineage>
</organism>
<feature type="transmembrane region" description="Helical" evidence="1">
    <location>
        <begin position="44"/>
        <end position="65"/>
    </location>
</feature>
<evidence type="ECO:0000313" key="2">
    <source>
        <dbReference type="EMBL" id="VEB51552.1"/>
    </source>
</evidence>
<name>A0A3S5DM69_SALET</name>
<reference evidence="2 3" key="1">
    <citation type="submission" date="2018-12" db="EMBL/GenBank/DDBJ databases">
        <authorList>
            <consortium name="Pathogen Informatics"/>
        </authorList>
    </citation>
    <scope>NUCLEOTIDE SEQUENCE [LARGE SCALE GENOMIC DNA]</scope>
    <source>
        <strain evidence="2 3">NCTC6754</strain>
    </source>
</reference>